<proteinExistence type="predicted"/>
<comment type="caution">
    <text evidence="1">The sequence shown here is derived from an EMBL/GenBank/DDBJ whole genome shotgun (WGS) entry which is preliminary data.</text>
</comment>
<organism evidence="1 2">
    <name type="scientific">Liparis tanakae</name>
    <name type="common">Tanaka's snailfish</name>
    <dbReference type="NCBI Taxonomy" id="230148"/>
    <lineage>
        <taxon>Eukaryota</taxon>
        <taxon>Metazoa</taxon>
        <taxon>Chordata</taxon>
        <taxon>Craniata</taxon>
        <taxon>Vertebrata</taxon>
        <taxon>Euteleostomi</taxon>
        <taxon>Actinopterygii</taxon>
        <taxon>Neopterygii</taxon>
        <taxon>Teleostei</taxon>
        <taxon>Neoteleostei</taxon>
        <taxon>Acanthomorphata</taxon>
        <taxon>Eupercaria</taxon>
        <taxon>Perciformes</taxon>
        <taxon>Cottioidei</taxon>
        <taxon>Cottales</taxon>
        <taxon>Liparidae</taxon>
        <taxon>Liparis</taxon>
    </lineage>
</organism>
<reference evidence="1 2" key="1">
    <citation type="submission" date="2019-03" db="EMBL/GenBank/DDBJ databases">
        <title>First draft genome of Liparis tanakae, snailfish: a comprehensive survey of snailfish specific genes.</title>
        <authorList>
            <person name="Kim W."/>
            <person name="Song I."/>
            <person name="Jeong J.-H."/>
            <person name="Kim D."/>
            <person name="Kim S."/>
            <person name="Ryu S."/>
            <person name="Song J.Y."/>
            <person name="Lee S.K."/>
        </authorList>
    </citation>
    <scope>NUCLEOTIDE SEQUENCE [LARGE SCALE GENOMIC DNA]</scope>
    <source>
        <tissue evidence="1">Muscle</tissue>
    </source>
</reference>
<evidence type="ECO:0000313" key="2">
    <source>
        <dbReference type="Proteomes" id="UP000314294"/>
    </source>
</evidence>
<dbReference type="AlphaFoldDB" id="A0A4Z2FQW4"/>
<keyword evidence="2" id="KW-1185">Reference proteome</keyword>
<dbReference type="Proteomes" id="UP000314294">
    <property type="component" value="Unassembled WGS sequence"/>
</dbReference>
<gene>
    <name evidence="1" type="ORF">EYF80_046501</name>
</gene>
<name>A0A4Z2FQW4_9TELE</name>
<dbReference type="EMBL" id="SRLO01000976">
    <property type="protein sequence ID" value="TNN43315.1"/>
    <property type="molecule type" value="Genomic_DNA"/>
</dbReference>
<protein>
    <submittedName>
        <fullName evidence="1">Uncharacterized protein</fullName>
    </submittedName>
</protein>
<sequence length="118" mass="12886">MIQTSIGTAVSLAVEHAVHPEGFITSWGTLTLVLCAIWSQNGRLGALEVAADALHVGAESVQGRLFVQEPHSFFLLREQRHLRQLLLVLRMGSLEFIAEAGTLDSQIGNRLKRDAQGI</sequence>
<accession>A0A4Z2FQW4</accession>
<evidence type="ECO:0000313" key="1">
    <source>
        <dbReference type="EMBL" id="TNN43315.1"/>
    </source>
</evidence>